<evidence type="ECO:0000313" key="2">
    <source>
        <dbReference type="EMBL" id="GJE96680.1"/>
    </source>
</evidence>
<dbReference type="Proteomes" id="UP000703269">
    <property type="component" value="Unassembled WGS sequence"/>
</dbReference>
<gene>
    <name evidence="2" type="ORF">PsYK624_128820</name>
</gene>
<dbReference type="EMBL" id="BPQB01000062">
    <property type="protein sequence ID" value="GJE96680.1"/>
    <property type="molecule type" value="Genomic_DNA"/>
</dbReference>
<dbReference type="Gene3D" id="3.80.10.10">
    <property type="entry name" value="Ribonuclease Inhibitor"/>
    <property type="match status" value="1"/>
</dbReference>
<feature type="region of interest" description="Disordered" evidence="1">
    <location>
        <begin position="1"/>
        <end position="27"/>
    </location>
</feature>
<proteinExistence type="predicted"/>
<dbReference type="Gene3D" id="1.20.1280.50">
    <property type="match status" value="1"/>
</dbReference>
<keyword evidence="3" id="KW-1185">Reference proteome</keyword>
<sequence>MNTVPKESQPRLPTLKKRPRGLRRAAETSHLTPIACKLPPEVLSRSFAAYRDMYLDDAELTRYEIYLPLLHVCRRWRSVLLKDPALWTSITLPACPRYVMLALECSKGLALDVFAYDISLRSREDAVQWEWLPILENIHRIRKLHLLSIPDVAAVKQVRAFDAPRLRELVIRPPGRGLRMDPDVIRFFLNVLDQSPPLEILGLQVFSTKICLPVSRLSSLRKLGLDHLDSSDGRAIAIPRVLDTLRHLSGLEELYLGCYFSHPDALDASIEVELPRLVALDVAFVPGTPTVLKYLRFPATTRIFIAAYGSLAKATEVEPLLDELRELIPTLTRGCPVSGLCLGTRTMDSTCVARPDGEIFQTQFWTTREPDGETLPRFVVSFNDDSFTPLIVRQLFCHLPLAEVSEIHVWPALADGSGVTIDPTVVADLARYCPNLTVLALSVSSPQWTMEVLVPRDGELPVFEAALTLELRFPALHTWDCRAAGTREPCNSPYCMHHIVQMLERRHERGNPVARLWAYPRFLSTTCSRCAGSSPAEYTKRTSRLRRTWRTRRIASRTICCCLRRRTGTTTAFEDLLDW</sequence>
<accession>A0A9P3GK57</accession>
<dbReference type="AlphaFoldDB" id="A0A9P3GK57"/>
<evidence type="ECO:0000256" key="1">
    <source>
        <dbReference type="SAM" id="MobiDB-lite"/>
    </source>
</evidence>
<comment type="caution">
    <text evidence="2">The sequence shown here is derived from an EMBL/GenBank/DDBJ whole genome shotgun (WGS) entry which is preliminary data.</text>
</comment>
<name>A0A9P3GK57_9APHY</name>
<reference evidence="2 3" key="1">
    <citation type="submission" date="2021-08" db="EMBL/GenBank/DDBJ databases">
        <title>Draft Genome Sequence of Phanerochaete sordida strain YK-624.</title>
        <authorList>
            <person name="Mori T."/>
            <person name="Dohra H."/>
            <person name="Suzuki T."/>
            <person name="Kawagishi H."/>
            <person name="Hirai H."/>
        </authorList>
    </citation>
    <scope>NUCLEOTIDE SEQUENCE [LARGE SCALE GENOMIC DNA]</scope>
    <source>
        <strain evidence="2 3">YK-624</strain>
    </source>
</reference>
<dbReference type="InterPro" id="IPR032675">
    <property type="entry name" value="LRR_dom_sf"/>
</dbReference>
<protein>
    <submittedName>
        <fullName evidence="2">F-box protein</fullName>
    </submittedName>
</protein>
<dbReference type="OrthoDB" id="2753884at2759"/>
<organism evidence="2 3">
    <name type="scientific">Phanerochaete sordida</name>
    <dbReference type="NCBI Taxonomy" id="48140"/>
    <lineage>
        <taxon>Eukaryota</taxon>
        <taxon>Fungi</taxon>
        <taxon>Dikarya</taxon>
        <taxon>Basidiomycota</taxon>
        <taxon>Agaricomycotina</taxon>
        <taxon>Agaricomycetes</taxon>
        <taxon>Polyporales</taxon>
        <taxon>Phanerochaetaceae</taxon>
        <taxon>Phanerochaete</taxon>
    </lineage>
</organism>
<evidence type="ECO:0000313" key="3">
    <source>
        <dbReference type="Proteomes" id="UP000703269"/>
    </source>
</evidence>
<feature type="compositionally biased region" description="Basic residues" evidence="1">
    <location>
        <begin position="14"/>
        <end position="23"/>
    </location>
</feature>